<organism evidence="2 3">
    <name type="scientific">Candidatus Woesebacteria bacterium RIFCSPHIGHO2_01_FULL_41_10</name>
    <dbReference type="NCBI Taxonomy" id="1802500"/>
    <lineage>
        <taxon>Bacteria</taxon>
        <taxon>Candidatus Woeseibacteriota</taxon>
    </lineage>
</organism>
<dbReference type="AlphaFoldDB" id="A0A1F7YLJ3"/>
<gene>
    <name evidence="2" type="ORF">A2801_04270</name>
</gene>
<proteinExistence type="predicted"/>
<feature type="transmembrane region" description="Helical" evidence="1">
    <location>
        <begin position="334"/>
        <end position="357"/>
    </location>
</feature>
<feature type="transmembrane region" description="Helical" evidence="1">
    <location>
        <begin position="164"/>
        <end position="181"/>
    </location>
</feature>
<sequence>MKGLFIGVWVIITIFIAPVEVLAQEYITSQFEAEVTEVLDEQIVESGNLSGIVQKLQVKAIDGELQGRMVVIEEGQFVRVDQPKYNVGDRLIITQISAPDGSSQFYITDYVRSEALIGLFVLFVLLTIIIGRFAGVASFIGMVYSFAVIFTVVLPLILRGVNPVLVAIGASLLIVPGTFYLSHGINQKTHVAVLGTIITLIITTGLAAVTVEVTHLTGFASEEAGFLQSQLGGNVNMKGLLLAGIIIGTLGVLDDITVSQASIVSELKTAARLKNPRKLYSSAMRVGRDHIASLVNTLVLVYTGASLPLLLLFINSDQTFGRVINLEIIADEVVRTLVGSIGLVLAVPITTALAVYWMKGEKDKTHSFHSH</sequence>
<feature type="transmembrane region" description="Helical" evidence="1">
    <location>
        <begin position="291"/>
        <end position="314"/>
    </location>
</feature>
<dbReference type="STRING" id="1802500.A2801_04270"/>
<keyword evidence="1" id="KW-1133">Transmembrane helix</keyword>
<dbReference type="Pfam" id="PF07907">
    <property type="entry name" value="YibE_F"/>
    <property type="match status" value="1"/>
</dbReference>
<accession>A0A1F7YLJ3</accession>
<name>A0A1F7YLJ3_9BACT</name>
<dbReference type="PANTHER" id="PTHR41771:SF1">
    <property type="entry name" value="MEMBRANE PROTEIN"/>
    <property type="match status" value="1"/>
</dbReference>
<dbReference type="Proteomes" id="UP000177263">
    <property type="component" value="Unassembled WGS sequence"/>
</dbReference>
<feature type="transmembrane region" description="Helical" evidence="1">
    <location>
        <begin position="235"/>
        <end position="253"/>
    </location>
</feature>
<evidence type="ECO:0000313" key="3">
    <source>
        <dbReference type="Proteomes" id="UP000177263"/>
    </source>
</evidence>
<dbReference type="EMBL" id="MGGM01000033">
    <property type="protein sequence ID" value="OGM28214.1"/>
    <property type="molecule type" value="Genomic_DNA"/>
</dbReference>
<evidence type="ECO:0000256" key="1">
    <source>
        <dbReference type="SAM" id="Phobius"/>
    </source>
</evidence>
<feature type="transmembrane region" description="Helical" evidence="1">
    <location>
        <begin position="193"/>
        <end position="215"/>
    </location>
</feature>
<dbReference type="InterPro" id="IPR012507">
    <property type="entry name" value="YibE_F"/>
</dbReference>
<keyword evidence="1" id="KW-0812">Transmembrane</keyword>
<reference evidence="2 3" key="1">
    <citation type="journal article" date="2016" name="Nat. Commun.">
        <title>Thousands of microbial genomes shed light on interconnected biogeochemical processes in an aquifer system.</title>
        <authorList>
            <person name="Anantharaman K."/>
            <person name="Brown C.T."/>
            <person name="Hug L.A."/>
            <person name="Sharon I."/>
            <person name="Castelle C.J."/>
            <person name="Probst A.J."/>
            <person name="Thomas B.C."/>
            <person name="Singh A."/>
            <person name="Wilkins M.J."/>
            <person name="Karaoz U."/>
            <person name="Brodie E.L."/>
            <person name="Williams K.H."/>
            <person name="Hubbard S.S."/>
            <person name="Banfield J.F."/>
        </authorList>
    </citation>
    <scope>NUCLEOTIDE SEQUENCE [LARGE SCALE GENOMIC DNA]</scope>
</reference>
<evidence type="ECO:0008006" key="4">
    <source>
        <dbReference type="Google" id="ProtNLM"/>
    </source>
</evidence>
<protein>
    <recommendedName>
        <fullName evidence="4">YibE/F family protein</fullName>
    </recommendedName>
</protein>
<comment type="caution">
    <text evidence="2">The sequence shown here is derived from an EMBL/GenBank/DDBJ whole genome shotgun (WGS) entry which is preliminary data.</text>
</comment>
<evidence type="ECO:0000313" key="2">
    <source>
        <dbReference type="EMBL" id="OGM28214.1"/>
    </source>
</evidence>
<dbReference type="PANTHER" id="PTHR41771">
    <property type="entry name" value="MEMBRANE PROTEIN-RELATED"/>
    <property type="match status" value="1"/>
</dbReference>
<keyword evidence="1" id="KW-0472">Membrane</keyword>
<feature type="transmembrane region" description="Helical" evidence="1">
    <location>
        <begin position="141"/>
        <end position="158"/>
    </location>
</feature>
<feature type="transmembrane region" description="Helical" evidence="1">
    <location>
        <begin position="115"/>
        <end position="134"/>
    </location>
</feature>